<comment type="caution">
    <text evidence="1">The sequence shown here is derived from an EMBL/GenBank/DDBJ whole genome shotgun (WGS) entry which is preliminary data.</text>
</comment>
<gene>
    <name evidence="1" type="ORF">H6B30_08105</name>
</gene>
<dbReference type="AlphaFoldDB" id="A0A938WKX5"/>
<reference evidence="1 2" key="1">
    <citation type="journal article" date="2021" name="Sci. Rep.">
        <title>The distribution of antibiotic resistance genes in chicken gut microbiota commensals.</title>
        <authorList>
            <person name="Juricova H."/>
            <person name="Matiasovicova J."/>
            <person name="Kubasova T."/>
            <person name="Cejkova D."/>
            <person name="Rychlik I."/>
        </authorList>
    </citation>
    <scope>NUCLEOTIDE SEQUENCE [LARGE SCALE GENOMIC DNA]</scope>
    <source>
        <strain evidence="1 2">An819</strain>
    </source>
</reference>
<evidence type="ECO:0000313" key="2">
    <source>
        <dbReference type="Proteomes" id="UP000764045"/>
    </source>
</evidence>
<dbReference type="EMBL" id="JACJJL010000011">
    <property type="protein sequence ID" value="MBM6661711.1"/>
    <property type="molecule type" value="Genomic_DNA"/>
</dbReference>
<organism evidence="1 2">
    <name type="scientific">Marseilla massiliensis</name>
    <dbReference type="NCBI Taxonomy" id="1841864"/>
    <lineage>
        <taxon>Bacteria</taxon>
        <taxon>Pseudomonadati</taxon>
        <taxon>Bacteroidota</taxon>
        <taxon>Bacteroidia</taxon>
        <taxon>Bacteroidales</taxon>
        <taxon>Prevotellaceae</taxon>
        <taxon>Marseilla</taxon>
    </lineage>
</organism>
<accession>A0A938WKX5</accession>
<keyword evidence="2" id="KW-1185">Reference proteome</keyword>
<evidence type="ECO:0000313" key="1">
    <source>
        <dbReference type="EMBL" id="MBM6661711.1"/>
    </source>
</evidence>
<dbReference type="RefSeq" id="WP_205109422.1">
    <property type="nucleotide sequence ID" value="NZ_JACJJL010000011.1"/>
</dbReference>
<sequence length="75" mass="8087">MLMTDDEIRVYVEGRIKALTDGMVDIARLPQAEPDAGTTLPFVKDERLVGAPVARLGPGEDGALTIAEIDEATKY</sequence>
<proteinExistence type="predicted"/>
<name>A0A938WKX5_9BACT</name>
<dbReference type="Proteomes" id="UP000764045">
    <property type="component" value="Unassembled WGS sequence"/>
</dbReference>
<protein>
    <submittedName>
        <fullName evidence="1">Uncharacterized protein</fullName>
    </submittedName>
</protein>